<evidence type="ECO:0000313" key="4">
    <source>
        <dbReference type="Ensembl" id="ENSOABP00000046048.1"/>
    </source>
</evidence>
<protein>
    <recommendedName>
        <fullName evidence="3">BTB domain-containing protein</fullName>
    </recommendedName>
</protein>
<dbReference type="OMA" id="PCPRITV"/>
<keyword evidence="2" id="KW-0677">Repeat</keyword>
<keyword evidence="1" id="KW-0880">Kelch repeat</keyword>
<reference evidence="4" key="2">
    <citation type="submission" date="2025-09" db="UniProtKB">
        <authorList>
            <consortium name="Ensembl"/>
        </authorList>
    </citation>
    <scope>IDENTIFICATION</scope>
</reference>
<feature type="domain" description="BTB" evidence="3">
    <location>
        <begin position="39"/>
        <end position="106"/>
    </location>
</feature>
<keyword evidence="5" id="KW-1185">Reference proteome</keyword>
<dbReference type="PANTHER" id="PTHR24412:SF435">
    <property type="entry name" value="KELCH-LIKE PROTEIN 7"/>
    <property type="match status" value="1"/>
</dbReference>
<dbReference type="SUPFAM" id="SSF54695">
    <property type="entry name" value="POZ domain"/>
    <property type="match status" value="1"/>
</dbReference>
<dbReference type="Pfam" id="PF00651">
    <property type="entry name" value="BTB"/>
    <property type="match status" value="1"/>
</dbReference>
<dbReference type="Pfam" id="PF01344">
    <property type="entry name" value="Kelch_1"/>
    <property type="match status" value="1"/>
</dbReference>
<dbReference type="InterPro" id="IPR011333">
    <property type="entry name" value="SKP1/BTB/POZ_sf"/>
</dbReference>
<dbReference type="InterPro" id="IPR000210">
    <property type="entry name" value="BTB/POZ_dom"/>
</dbReference>
<proteinExistence type="predicted"/>
<dbReference type="SUPFAM" id="SSF117281">
    <property type="entry name" value="Kelch motif"/>
    <property type="match status" value="1"/>
</dbReference>
<dbReference type="Ensembl" id="ENSOABT00000047255.2">
    <property type="protein sequence ID" value="ENSOABP00000046048.1"/>
    <property type="gene ID" value="ENSOABG00000020655.2"/>
</dbReference>
<evidence type="ECO:0000259" key="3">
    <source>
        <dbReference type="PROSITE" id="PS50097"/>
    </source>
</evidence>
<dbReference type="InterPro" id="IPR011705">
    <property type="entry name" value="BACK"/>
</dbReference>
<dbReference type="Gene3D" id="3.30.710.10">
    <property type="entry name" value="Potassium Channel Kv1.1, Chain A"/>
    <property type="match status" value="1"/>
</dbReference>
<evidence type="ECO:0000313" key="5">
    <source>
        <dbReference type="Proteomes" id="UP000472276"/>
    </source>
</evidence>
<dbReference type="Gene3D" id="2.120.10.80">
    <property type="entry name" value="Kelch-type beta propeller"/>
    <property type="match status" value="1"/>
</dbReference>
<reference evidence="4" key="1">
    <citation type="submission" date="2025-08" db="UniProtKB">
        <authorList>
            <consortium name="Ensembl"/>
        </authorList>
    </citation>
    <scope>IDENTIFICATION</scope>
</reference>
<evidence type="ECO:0000256" key="2">
    <source>
        <dbReference type="ARBA" id="ARBA00022737"/>
    </source>
</evidence>
<dbReference type="PROSITE" id="PS50097">
    <property type="entry name" value="BTB"/>
    <property type="match status" value="1"/>
</dbReference>
<dbReference type="SMART" id="SM00612">
    <property type="entry name" value="Kelch"/>
    <property type="match status" value="3"/>
</dbReference>
<sequence length="557" mass="62759">MASPSNSKKNNRKSAIREHTWLTNYMGFLNHVRKQGSLCDVTLVVQGKRFAAHRAVLAAASHVFRLMFTNRMKESVSPEVELRSVEPEILELLLEYIYTSQITVDSTNAESLLNVANQYQIEPVKMMCVKFIFGQIDSTNCLGISVLADRMNCPELKAAAEEFSYLHFTDVCRLDEFLHLDIAQLTHLLHQDKLTVYCETQVYDAAVRWLKYNISSRQQHIVDVLRCVRLPLVPKTFLSETVKIEPLFQDNPHCFQMITCAMWDLGEVSQPRRKKYDNCIGLFDGNHCYYFDPKDYSWMSINLKLSKRQNTTAVLWNRVGCILGGSHSFHIKHTDFYNILRNRCSRPGPPTPRENMSACAFEGKIFTSGGSEAGGSAVDLFESYDTMTESWQVNTSMLVSRSSHASVEANGLIYVCGGMTGNGVSGRVLRNCEVYDPSTQQWRKLHEMRVARKNHGLVVVDNKIYAVGGEGSTGGLDSVEYYDITVNKWHAASRMPWRSLTVKCVAVGDIIFVLAGKGLGAQCLRNVLEYHTKTNRWVTSNAQAFSSTSCIICTVGP</sequence>
<dbReference type="Proteomes" id="UP000472276">
    <property type="component" value="Unassembled WGS sequence"/>
</dbReference>
<dbReference type="SMART" id="SM00225">
    <property type="entry name" value="BTB"/>
    <property type="match status" value="1"/>
</dbReference>
<gene>
    <name evidence="4" type="primary">KLHL7</name>
</gene>
<dbReference type="PIRSF" id="PIRSF037037">
    <property type="entry name" value="Kelch-like_protein_gigaxonin"/>
    <property type="match status" value="1"/>
</dbReference>
<dbReference type="Pfam" id="PF07707">
    <property type="entry name" value="BACK"/>
    <property type="match status" value="1"/>
</dbReference>
<evidence type="ECO:0000256" key="1">
    <source>
        <dbReference type="ARBA" id="ARBA00022441"/>
    </source>
</evidence>
<dbReference type="Gene3D" id="1.25.40.420">
    <property type="match status" value="1"/>
</dbReference>
<dbReference type="PANTHER" id="PTHR24412">
    <property type="entry name" value="KELCH PROTEIN"/>
    <property type="match status" value="1"/>
</dbReference>
<dbReference type="AlphaFoldDB" id="A0A668V739"/>
<dbReference type="FunFam" id="1.25.40.420:FF:000001">
    <property type="entry name" value="Kelch-like family member 12"/>
    <property type="match status" value="1"/>
</dbReference>
<dbReference type="Pfam" id="PF24681">
    <property type="entry name" value="Kelch_KLHDC2_KLHL20_DRC7"/>
    <property type="match status" value="1"/>
</dbReference>
<accession>A0A668V739</accession>
<name>A0A668V739_OREAU</name>
<dbReference type="InterPro" id="IPR017096">
    <property type="entry name" value="BTB-kelch_protein"/>
</dbReference>
<dbReference type="InterPro" id="IPR015915">
    <property type="entry name" value="Kelch-typ_b-propeller"/>
</dbReference>
<organism evidence="4 5">
    <name type="scientific">Oreochromis aureus</name>
    <name type="common">Israeli tilapia</name>
    <name type="synonym">Chromis aureus</name>
    <dbReference type="NCBI Taxonomy" id="47969"/>
    <lineage>
        <taxon>Eukaryota</taxon>
        <taxon>Metazoa</taxon>
        <taxon>Chordata</taxon>
        <taxon>Craniata</taxon>
        <taxon>Vertebrata</taxon>
        <taxon>Euteleostomi</taxon>
        <taxon>Actinopterygii</taxon>
        <taxon>Neopterygii</taxon>
        <taxon>Teleostei</taxon>
        <taxon>Neoteleostei</taxon>
        <taxon>Acanthomorphata</taxon>
        <taxon>Ovalentaria</taxon>
        <taxon>Cichlomorphae</taxon>
        <taxon>Cichliformes</taxon>
        <taxon>Cichlidae</taxon>
        <taxon>African cichlids</taxon>
        <taxon>Pseudocrenilabrinae</taxon>
        <taxon>Oreochromini</taxon>
        <taxon>Oreochromis</taxon>
    </lineage>
</organism>
<dbReference type="InterPro" id="IPR006652">
    <property type="entry name" value="Kelch_1"/>
</dbReference>
<dbReference type="SMART" id="SM00875">
    <property type="entry name" value="BACK"/>
    <property type="match status" value="1"/>
</dbReference>